<keyword evidence="4" id="KW-1185">Reference proteome</keyword>
<feature type="transmembrane region" description="Helical" evidence="2">
    <location>
        <begin position="85"/>
        <end position="107"/>
    </location>
</feature>
<feature type="region of interest" description="Disordered" evidence="1">
    <location>
        <begin position="1"/>
        <end position="22"/>
    </location>
</feature>
<dbReference type="Gene3D" id="3.50.4.10">
    <property type="entry name" value="Hepatocyte Growth Factor"/>
    <property type="match status" value="1"/>
</dbReference>
<feature type="compositionally biased region" description="Low complexity" evidence="1">
    <location>
        <begin position="118"/>
        <end position="141"/>
    </location>
</feature>
<reference evidence="3" key="1">
    <citation type="submission" date="2022-10" db="EMBL/GenBank/DDBJ databases">
        <title>Tapping the CABI collections for fungal endophytes: first genome assemblies for Collariella, Neodidymelliopsis, Ascochyta clinopodiicola, Didymella pomorum, Didymosphaeria variabile, Neocosmospora piperis and Neocucurbitaria cava.</title>
        <authorList>
            <person name="Hill R."/>
        </authorList>
    </citation>
    <scope>NUCLEOTIDE SEQUENCE</scope>
    <source>
        <strain evidence="3">IMI 355082</strain>
    </source>
</reference>
<feature type="compositionally biased region" description="Low complexity" evidence="1">
    <location>
        <begin position="36"/>
        <end position="45"/>
    </location>
</feature>
<evidence type="ECO:0000256" key="2">
    <source>
        <dbReference type="SAM" id="Phobius"/>
    </source>
</evidence>
<proteinExistence type="predicted"/>
<accession>A0A9W8YV90</accession>
<protein>
    <recommendedName>
        <fullName evidence="5">Apple domain-containing protein</fullName>
    </recommendedName>
</protein>
<dbReference type="EMBL" id="JAPEVB010000003">
    <property type="protein sequence ID" value="KAJ4391122.1"/>
    <property type="molecule type" value="Genomic_DNA"/>
</dbReference>
<name>A0A9W8YV90_9PEZI</name>
<feature type="compositionally biased region" description="Polar residues" evidence="1">
    <location>
        <begin position="53"/>
        <end position="63"/>
    </location>
</feature>
<dbReference type="Proteomes" id="UP001140453">
    <property type="component" value="Unassembled WGS sequence"/>
</dbReference>
<evidence type="ECO:0000313" key="4">
    <source>
        <dbReference type="Proteomes" id="UP001140453"/>
    </source>
</evidence>
<sequence>MAYQQQEKSPGGGGSSIQQSPVGTYEEGIEPVVYQHGQYPEHYYPGPEPPQVHTPSPYTSGTKSDLPPAPAASSGPTTLGINRKLFWILVGLLVLLLILVIGLAAGLGAKVAQEDSRATSSNATDQSTATSSASSTSTTLPTATYTSATSTATPTIPCPKQNLTLYTATTSVEAQFRLYCGFDFSGSEADDITSLDTVSMEACMDVCASTDTCQGAGWGTTGELSSTAYTCYLKTNLTTAHSATDGWCFAVNLNTTTSFTI</sequence>
<evidence type="ECO:0000256" key="1">
    <source>
        <dbReference type="SAM" id="MobiDB-lite"/>
    </source>
</evidence>
<feature type="region of interest" description="Disordered" evidence="1">
    <location>
        <begin position="36"/>
        <end position="75"/>
    </location>
</feature>
<feature type="region of interest" description="Disordered" evidence="1">
    <location>
        <begin position="115"/>
        <end position="141"/>
    </location>
</feature>
<keyword evidence="2" id="KW-0812">Transmembrane</keyword>
<evidence type="ECO:0000313" key="3">
    <source>
        <dbReference type="EMBL" id="KAJ4391122.1"/>
    </source>
</evidence>
<dbReference type="OrthoDB" id="3499003at2759"/>
<dbReference type="AlphaFoldDB" id="A0A9W8YV90"/>
<keyword evidence="2" id="KW-1133">Transmembrane helix</keyword>
<evidence type="ECO:0008006" key="5">
    <source>
        <dbReference type="Google" id="ProtNLM"/>
    </source>
</evidence>
<comment type="caution">
    <text evidence="3">The sequence shown here is derived from an EMBL/GenBank/DDBJ whole genome shotgun (WGS) entry which is preliminary data.</text>
</comment>
<keyword evidence="2" id="KW-0472">Membrane</keyword>
<gene>
    <name evidence="3" type="ORF">N0V93_004737</name>
</gene>
<organism evidence="3 4">
    <name type="scientific">Gnomoniopsis smithogilvyi</name>
    <dbReference type="NCBI Taxonomy" id="1191159"/>
    <lineage>
        <taxon>Eukaryota</taxon>
        <taxon>Fungi</taxon>
        <taxon>Dikarya</taxon>
        <taxon>Ascomycota</taxon>
        <taxon>Pezizomycotina</taxon>
        <taxon>Sordariomycetes</taxon>
        <taxon>Sordariomycetidae</taxon>
        <taxon>Diaporthales</taxon>
        <taxon>Gnomoniaceae</taxon>
        <taxon>Gnomoniopsis</taxon>
    </lineage>
</organism>